<proteinExistence type="predicted"/>
<evidence type="ECO:0000313" key="2">
    <source>
        <dbReference type="Proteomes" id="UP000825890"/>
    </source>
</evidence>
<dbReference type="RefSeq" id="XP_044651164.1">
    <property type="nucleotide sequence ID" value="XM_044795229.1"/>
</dbReference>
<protein>
    <submittedName>
        <fullName evidence="1">Uncharacterized protein</fullName>
    </submittedName>
</protein>
<comment type="caution">
    <text evidence="1">The sequence shown here is derived from an EMBL/GenBank/DDBJ whole genome shotgun (WGS) entry which is preliminary data.</text>
</comment>
<sequence length="74" mass="8131">MIHDLVVVENPLVEAALGEENDIIAEEDVVDEEVAEEEAVKEEDVVRDAEVVDVEDVVELSPPHAVVLHLYSAI</sequence>
<reference evidence="1 2" key="1">
    <citation type="submission" date="2021-01" db="EMBL/GenBank/DDBJ databases">
        <title>Cercospora kikuchii MAFF 305040 whole genome shotgun sequence.</title>
        <authorList>
            <person name="Kashiwa T."/>
            <person name="Suzuki T."/>
        </authorList>
    </citation>
    <scope>NUCLEOTIDE SEQUENCE [LARGE SCALE GENOMIC DNA]</scope>
    <source>
        <strain evidence="1 2">MAFF 305040</strain>
    </source>
</reference>
<dbReference type="Proteomes" id="UP000825890">
    <property type="component" value="Unassembled WGS sequence"/>
</dbReference>
<name>A0A9P3FAR5_9PEZI</name>
<dbReference type="GeneID" id="68285720"/>
<evidence type="ECO:0000313" key="1">
    <source>
        <dbReference type="EMBL" id="GIZ36677.1"/>
    </source>
</evidence>
<organism evidence="1 2">
    <name type="scientific">Cercospora kikuchii</name>
    <dbReference type="NCBI Taxonomy" id="84275"/>
    <lineage>
        <taxon>Eukaryota</taxon>
        <taxon>Fungi</taxon>
        <taxon>Dikarya</taxon>
        <taxon>Ascomycota</taxon>
        <taxon>Pezizomycotina</taxon>
        <taxon>Dothideomycetes</taxon>
        <taxon>Dothideomycetidae</taxon>
        <taxon>Mycosphaerellales</taxon>
        <taxon>Mycosphaerellaceae</taxon>
        <taxon>Cercospora</taxon>
    </lineage>
</organism>
<keyword evidence="2" id="KW-1185">Reference proteome</keyword>
<accession>A0A9P3FAR5</accession>
<dbReference type="EMBL" id="BOLY01000001">
    <property type="protein sequence ID" value="GIZ36677.1"/>
    <property type="molecule type" value="Genomic_DNA"/>
</dbReference>
<dbReference type="AlphaFoldDB" id="A0A9P3FAR5"/>
<gene>
    <name evidence="1" type="ORF">CKM354_000014500</name>
</gene>